<feature type="compositionally biased region" description="Low complexity" evidence="2">
    <location>
        <begin position="379"/>
        <end position="389"/>
    </location>
</feature>
<dbReference type="OrthoDB" id="348201at2759"/>
<dbReference type="Gene3D" id="1.25.10.10">
    <property type="entry name" value="Leucine-rich Repeat Variant"/>
    <property type="match status" value="1"/>
</dbReference>
<feature type="compositionally biased region" description="Polar residues" evidence="2">
    <location>
        <begin position="1"/>
        <end position="12"/>
    </location>
</feature>
<feature type="region of interest" description="Disordered" evidence="2">
    <location>
        <begin position="1"/>
        <end position="40"/>
    </location>
</feature>
<name>A0A9P6U5M2_9FUNG</name>
<feature type="compositionally biased region" description="Polar residues" evidence="2">
    <location>
        <begin position="258"/>
        <end position="274"/>
    </location>
</feature>
<gene>
    <name evidence="5" type="primary">RPAP1</name>
    <name evidence="5" type="ORF">DFQ27_003446</name>
</gene>
<reference evidence="5" key="1">
    <citation type="journal article" date="2020" name="Fungal Divers.">
        <title>Resolving the Mortierellaceae phylogeny through synthesis of multi-gene phylogenetics and phylogenomics.</title>
        <authorList>
            <person name="Vandepol N."/>
            <person name="Liber J."/>
            <person name="Desiro A."/>
            <person name="Na H."/>
            <person name="Kennedy M."/>
            <person name="Barry K."/>
            <person name="Grigoriev I.V."/>
            <person name="Miller A.N."/>
            <person name="O'Donnell K."/>
            <person name="Stajich J.E."/>
            <person name="Bonito G."/>
        </authorList>
    </citation>
    <scope>NUCLEOTIDE SEQUENCE</scope>
    <source>
        <strain evidence="5">BC1065</strain>
    </source>
</reference>
<dbReference type="InterPro" id="IPR013930">
    <property type="entry name" value="RPAP1_N"/>
</dbReference>
<feature type="domain" description="RPAP1 C-terminal" evidence="3">
    <location>
        <begin position="565"/>
        <end position="629"/>
    </location>
</feature>
<feature type="compositionally biased region" description="Low complexity" evidence="2">
    <location>
        <begin position="1768"/>
        <end position="1782"/>
    </location>
</feature>
<feature type="compositionally biased region" description="Low complexity" evidence="2">
    <location>
        <begin position="440"/>
        <end position="457"/>
    </location>
</feature>
<feature type="compositionally biased region" description="Low complexity" evidence="2">
    <location>
        <begin position="1630"/>
        <end position="1648"/>
    </location>
</feature>
<dbReference type="Pfam" id="PF08621">
    <property type="entry name" value="RPAP1_N"/>
    <property type="match status" value="1"/>
</dbReference>
<evidence type="ECO:0000259" key="4">
    <source>
        <dbReference type="Pfam" id="PF08621"/>
    </source>
</evidence>
<comment type="caution">
    <text evidence="5">The sequence shown here is derived from an EMBL/GenBank/DDBJ whole genome shotgun (WGS) entry which is preliminary data.</text>
</comment>
<evidence type="ECO:0000313" key="6">
    <source>
        <dbReference type="Proteomes" id="UP000807716"/>
    </source>
</evidence>
<feature type="compositionally biased region" description="Basic residues" evidence="2">
    <location>
        <begin position="1883"/>
        <end position="1903"/>
    </location>
</feature>
<feature type="region of interest" description="Disordered" evidence="2">
    <location>
        <begin position="66"/>
        <end position="184"/>
    </location>
</feature>
<dbReference type="GO" id="GO:0006366">
    <property type="term" value="P:transcription by RNA polymerase II"/>
    <property type="evidence" value="ECO:0007669"/>
    <property type="project" value="InterPro"/>
</dbReference>
<dbReference type="Proteomes" id="UP000807716">
    <property type="component" value="Unassembled WGS sequence"/>
</dbReference>
<dbReference type="PANTHER" id="PTHR21483:SF18">
    <property type="entry name" value="RNA POLYMERASE II-ASSOCIATED PROTEIN 1"/>
    <property type="match status" value="1"/>
</dbReference>
<dbReference type="PANTHER" id="PTHR21483">
    <property type="entry name" value="RNA POLYMERASE II-ASSOCIATED PROTEIN 1"/>
    <property type="match status" value="1"/>
</dbReference>
<feature type="region of interest" description="Disordered" evidence="2">
    <location>
        <begin position="479"/>
        <end position="506"/>
    </location>
</feature>
<feature type="region of interest" description="Disordered" evidence="2">
    <location>
        <begin position="298"/>
        <end position="389"/>
    </location>
</feature>
<feature type="region of interest" description="Disordered" evidence="2">
    <location>
        <begin position="1609"/>
        <end position="1657"/>
    </location>
</feature>
<protein>
    <submittedName>
        <fullName evidence="5">RNA polymerase II associated protein 1</fullName>
    </submittedName>
</protein>
<feature type="compositionally biased region" description="Gly residues" evidence="2">
    <location>
        <begin position="1847"/>
        <end position="1868"/>
    </location>
</feature>
<dbReference type="InterPro" id="IPR039913">
    <property type="entry name" value="RPAP1/Rba50"/>
</dbReference>
<feature type="region of interest" description="Disordered" evidence="2">
    <location>
        <begin position="236"/>
        <end position="279"/>
    </location>
</feature>
<feature type="compositionally biased region" description="Low complexity" evidence="2">
    <location>
        <begin position="316"/>
        <end position="327"/>
    </location>
</feature>
<feature type="compositionally biased region" description="Polar residues" evidence="2">
    <location>
        <begin position="94"/>
        <end position="110"/>
    </location>
</feature>
<evidence type="ECO:0000256" key="1">
    <source>
        <dbReference type="ARBA" id="ARBA00009953"/>
    </source>
</evidence>
<dbReference type="InterPro" id="IPR013929">
    <property type="entry name" value="RPAP1_C"/>
</dbReference>
<dbReference type="InterPro" id="IPR011989">
    <property type="entry name" value="ARM-like"/>
</dbReference>
<feature type="domain" description="RPAP1 N-terminal" evidence="4">
    <location>
        <begin position="388"/>
        <end position="429"/>
    </location>
</feature>
<proteinExistence type="inferred from homology"/>
<feature type="compositionally biased region" description="Basic and acidic residues" evidence="2">
    <location>
        <begin position="1385"/>
        <end position="1400"/>
    </location>
</feature>
<evidence type="ECO:0000256" key="2">
    <source>
        <dbReference type="SAM" id="MobiDB-lite"/>
    </source>
</evidence>
<dbReference type="EMBL" id="JAAAJB010000243">
    <property type="protein sequence ID" value="KAG0260598.1"/>
    <property type="molecule type" value="Genomic_DNA"/>
</dbReference>
<feature type="region of interest" description="Disordered" evidence="2">
    <location>
        <begin position="435"/>
        <end position="467"/>
    </location>
</feature>
<feature type="region of interest" description="Disordered" evidence="2">
    <location>
        <begin position="1722"/>
        <end position="1795"/>
    </location>
</feature>
<evidence type="ECO:0000259" key="3">
    <source>
        <dbReference type="Pfam" id="PF08620"/>
    </source>
</evidence>
<comment type="similarity">
    <text evidence="1">Belongs to the RPAP1 family.</text>
</comment>
<feature type="region of interest" description="Disordered" evidence="2">
    <location>
        <begin position="1847"/>
        <end position="1903"/>
    </location>
</feature>
<accession>A0A9P6U5M2</accession>
<evidence type="ECO:0000313" key="5">
    <source>
        <dbReference type="EMBL" id="KAG0260598.1"/>
    </source>
</evidence>
<feature type="compositionally biased region" description="Acidic residues" evidence="2">
    <location>
        <begin position="1410"/>
        <end position="1424"/>
    </location>
</feature>
<feature type="region of interest" description="Disordered" evidence="2">
    <location>
        <begin position="1385"/>
        <end position="1426"/>
    </location>
</feature>
<organism evidence="5 6">
    <name type="scientific">Actinomortierella ambigua</name>
    <dbReference type="NCBI Taxonomy" id="1343610"/>
    <lineage>
        <taxon>Eukaryota</taxon>
        <taxon>Fungi</taxon>
        <taxon>Fungi incertae sedis</taxon>
        <taxon>Mucoromycota</taxon>
        <taxon>Mortierellomycotina</taxon>
        <taxon>Mortierellomycetes</taxon>
        <taxon>Mortierellales</taxon>
        <taxon>Mortierellaceae</taxon>
        <taxon>Actinomortierella</taxon>
    </lineage>
</organism>
<keyword evidence="6" id="KW-1185">Reference proteome</keyword>
<sequence length="1903" mass="207862">MDQHPSRPQLNADSVGVRPRPRPSTAVDGGGDEASRAYEHATIVRERRRFLDTEDDLLAMQDEFLQTQDRPAAKAIRVQRPAVSVVRSAAPPTVGSSDSNTTRLPSSAARNSGDDDDDDDDAVPPPLEKDVVMLGSPDDNNSNQLPDRPPTIEPTVASSRRTTKTGFLPSRSIKPPRSHFPTTGERFEIDLDELPSGSDDEVDNYELEDEFMEPETENQTRDRLEKASVRTATLGSLGAMLSDSVREKPTGDVVAPTAPTTAFGSMTQPPSASSRLGGVKATKGKSLFAQRLAAAQGKASGASVDTSSLDTDVANPSTPTHTTSQSQRIPQSIASPGAQEPSLVNLAVKQRPSSLDRKDPSRPPRPAGMPPSALRKPTSESQQSTLLQQIDEENRQKLASMSAEEIQRAQEELMQALSPELIKKLRERGGVAGTHIDTVGASSADASSSSSGGDPSSNRNSIQRRVSFSEGVKIEDKLVKMEDISSHTSSSSSSFAAKRHEEEEGDHPLALKRKYYATVSAEPEKLEWMGIDDPSLGPKGTTGKALAPGVQPYTATEADPAAAHYRFDFSGKLLEEGQEVPMHLGLHHHGQDPTKAGYTLSELLHLIRSSVPSQRILPLNVISKVLLRCRDPDYAPFDVRASILRWLIDSLRAPVYLRAALDDKTDSGLVAAMNAISAWACPWVEEPHEHSVWESLDYLDRGYERINLQYNLQQTATKFAGMELKPDSLNTSQEQGTEDEDTIRAHAILASKDPNRGLLAMKVVPRLRYLIDVCRLPAATNLQVLGVLRSLLKHNTDAAQAIYECEGLMQALVKRFIHISWPSDAPAAELRCTRWTIEILDQIVRSSKAYAVSMVDAGVLEPLLRFVVLSPEAKIEQVESITIQTSVMKLYRSLAAYGLYCNVLGDSLQTILLRDIAQTIQDRATATTTTKEKEKEEEGVTLLVQSALTRKLTMFFQLLTVWTHAAGDAHRTTPEHVLHWAQPTAFLDVALQAYEQFGQAVLRPLAKGSVDGWELREDVMLVASVTRFLSTWSRYLPTNPPEDVAILGRLWSTLNVPAWGKSKMLVAVHTRLVELVAAGAPEHLEDHRVPHTPVSLNNPLSLRSIGQGLLDMSIGSEYLSAHLTTMYYLARLTNSPARILPETVAVLVSGNIVELVESLTSHQLAIQDKIPVTLPPWMAFISRHAVYFIWHWLRSMDNLLFHQDPSNSSHTKLTLFPLFQATALSLLQVVLPGDEAIGHGVLHNIVFHERVLNKLLSQNTQQVAVVKRVLEPMYHQCFIKSERDLERSQALTSSNGKGVKSMVLDYSSISAQPLFSWLFYPIDILYRSKLTYVEEESGAMIAATSVAHCALDFVYSLLQTLDGISFELIYMAVLKLLTLEGEMEPERTAEDDFEKEDGRGGARGGNSNTDGEEEEEEEEEEEDGFIDHEVNMTINRLLDHFSTKGDSGLVRHEDDKVNPVSEAILSTLCAPLPFYQFMKNFMDNVFMTGTVLQYQATAARLIFPAMAISKEYQLLIWSEGYNSLSAVTTCWDAVDPGSLLTLLESTGADTHPGSGSPHTVVDSEVVSHYLKAVVSGRVIKQRNPALYWIAVHHLARVAFGPLQIRAPGPPRLKFKSRGGGGGGQSSSAMETTMTEQAQDQQQQQQEQTKATGTSQDLERESIARAIVMSSKSEEAVRDWFQYDQRNYAVLLPDAETGQVTHRAMSHRQGSISSLTAFSPMSPSFSANSLAPSRGQDGRRPSSLGVSGGAEESTGGGGAAGVPRSVSLGSTTTTTTTTTTSRGSSGGGSVAEHGSLSVPPECFLERRSLYLESRMEWIVGLLGQEGHDRLENAIAAAGGWLPGSQPSGGVGGAGPAHFGGGGGGSGGNHYGHSRAGSSGYVQYHQHHHQYHRQPLHPSHHQGRY</sequence>
<dbReference type="Pfam" id="PF08620">
    <property type="entry name" value="RPAP1_C"/>
    <property type="match status" value="1"/>
</dbReference>